<organism evidence="3 4">
    <name type="scientific">Bacterioplanoides pacificum</name>
    <dbReference type="NCBI Taxonomy" id="1171596"/>
    <lineage>
        <taxon>Bacteria</taxon>
        <taxon>Pseudomonadati</taxon>
        <taxon>Pseudomonadota</taxon>
        <taxon>Gammaproteobacteria</taxon>
        <taxon>Oceanospirillales</taxon>
        <taxon>Oceanospirillaceae</taxon>
        <taxon>Bacterioplanoides</taxon>
    </lineage>
</organism>
<evidence type="ECO:0000256" key="1">
    <source>
        <dbReference type="ARBA" id="ARBA00022448"/>
    </source>
</evidence>
<proteinExistence type="predicted"/>
<feature type="chain" id="PRO_5047067111" evidence="2">
    <location>
        <begin position="20"/>
        <end position="360"/>
    </location>
</feature>
<dbReference type="Proteomes" id="UP001595722">
    <property type="component" value="Unassembled WGS sequence"/>
</dbReference>
<keyword evidence="1" id="KW-0813">Transport</keyword>
<dbReference type="PANTHER" id="PTHR30097">
    <property type="entry name" value="CATION EFFLUX SYSTEM PROTEIN CUSB"/>
    <property type="match status" value="1"/>
</dbReference>
<keyword evidence="4" id="KW-1185">Reference proteome</keyword>
<evidence type="ECO:0000313" key="4">
    <source>
        <dbReference type="Proteomes" id="UP001595722"/>
    </source>
</evidence>
<dbReference type="PANTHER" id="PTHR30097:SF4">
    <property type="entry name" value="SLR6042 PROTEIN"/>
    <property type="match status" value="1"/>
</dbReference>
<protein>
    <submittedName>
        <fullName evidence="3">HlyD family efflux transporter periplasmic adaptor subunit</fullName>
    </submittedName>
</protein>
<reference evidence="4" key="1">
    <citation type="journal article" date="2019" name="Int. J. Syst. Evol. Microbiol.">
        <title>The Global Catalogue of Microorganisms (GCM) 10K type strain sequencing project: providing services to taxonomists for standard genome sequencing and annotation.</title>
        <authorList>
            <consortium name="The Broad Institute Genomics Platform"/>
            <consortium name="The Broad Institute Genome Sequencing Center for Infectious Disease"/>
            <person name="Wu L."/>
            <person name="Ma J."/>
        </authorList>
    </citation>
    <scope>NUCLEOTIDE SEQUENCE [LARGE SCALE GENOMIC DNA]</scope>
    <source>
        <strain evidence="4">KCTC 42424</strain>
    </source>
</reference>
<gene>
    <name evidence="3" type="ORF">ACFOMG_05210</name>
</gene>
<dbReference type="InterPro" id="IPR051909">
    <property type="entry name" value="MFP_Cation_Efflux"/>
</dbReference>
<name>A0ABV7VPW4_9GAMM</name>
<feature type="signal peptide" evidence="2">
    <location>
        <begin position="1"/>
        <end position="19"/>
    </location>
</feature>
<evidence type="ECO:0000256" key="2">
    <source>
        <dbReference type="SAM" id="SignalP"/>
    </source>
</evidence>
<comment type="caution">
    <text evidence="3">The sequence shown here is derived from an EMBL/GenBank/DDBJ whole genome shotgun (WGS) entry which is preliminary data.</text>
</comment>
<accession>A0ABV7VPW4</accession>
<evidence type="ECO:0000313" key="3">
    <source>
        <dbReference type="EMBL" id="MFC3679509.1"/>
    </source>
</evidence>
<sequence length="360" mass="39179">MLGSAVMALSSVAAQPALPATLQPQAQLTLSAGQIDNLGIRFITLDDQHSGSLTAARLTALAAVPDSEQRHLSLPFAGRVVQWQQTSGAALAAHSRLVTVASHELPAFVRQQQRRQQNSRLCQQRLQDMKERQRQGLTSRFELAQQQLSCDQLQDAIALAQQRLAQVPERDEQAGHYVLPMPESGWLQRIERQPGEHFAAGETLAQLAPSAALQLRLALPRTLLAGLQQQTALTATAAGQLPLTLQLSSVGQVVDAADRLEVWLRPGGSDTARLRPGQRWQVAVPQPQSGWLVPASSRIRRDGRHWGFIRTDSGVAVVELKQLRSGEQGLLLLDADLAGQQLVRSGSATLKALWLEQEGE</sequence>
<dbReference type="EMBL" id="JBHRYB010000005">
    <property type="protein sequence ID" value="MFC3679509.1"/>
    <property type="molecule type" value="Genomic_DNA"/>
</dbReference>
<dbReference type="RefSeq" id="WP_376865218.1">
    <property type="nucleotide sequence ID" value="NZ_JBHRYB010000005.1"/>
</dbReference>
<keyword evidence="2" id="KW-0732">Signal</keyword>